<gene>
    <name evidence="7" type="ORF">B5V02_26725</name>
</gene>
<accession>A0A2W7BXY4</accession>
<reference evidence="8" key="1">
    <citation type="submission" date="2017-03" db="EMBL/GenBank/DDBJ databases">
        <authorList>
            <person name="Safronova V.I."/>
            <person name="Sazanova A.L."/>
            <person name="Chirak E.R."/>
        </authorList>
    </citation>
    <scope>NUCLEOTIDE SEQUENCE [LARGE SCALE GENOMIC DNA]</scope>
    <source>
        <strain evidence="8">Ach-343</strain>
    </source>
</reference>
<dbReference type="InterPro" id="IPR013563">
    <property type="entry name" value="Oligopep_ABC_C"/>
</dbReference>
<evidence type="ECO:0000256" key="3">
    <source>
        <dbReference type="ARBA" id="ARBA00022448"/>
    </source>
</evidence>
<evidence type="ECO:0000256" key="5">
    <source>
        <dbReference type="ARBA" id="ARBA00022840"/>
    </source>
</evidence>
<keyword evidence="8" id="KW-1185">Reference proteome</keyword>
<dbReference type="SUPFAM" id="SSF52540">
    <property type="entry name" value="P-loop containing nucleoside triphosphate hydrolases"/>
    <property type="match status" value="2"/>
</dbReference>
<dbReference type="PROSITE" id="PS50893">
    <property type="entry name" value="ABC_TRANSPORTER_2"/>
    <property type="match status" value="2"/>
</dbReference>
<name>A0A2W7BXY4_9HYPH</name>
<comment type="similarity">
    <text evidence="2">Belongs to the ABC transporter superfamily.</text>
</comment>
<feature type="domain" description="ABC transporter" evidence="6">
    <location>
        <begin position="376"/>
        <end position="615"/>
    </location>
</feature>
<feature type="domain" description="ABC transporter" evidence="6">
    <location>
        <begin position="24"/>
        <end position="273"/>
    </location>
</feature>
<dbReference type="InterPro" id="IPR027417">
    <property type="entry name" value="P-loop_NTPase"/>
</dbReference>
<dbReference type="Pfam" id="PF00005">
    <property type="entry name" value="ABC_tran"/>
    <property type="match status" value="2"/>
</dbReference>
<dbReference type="SMART" id="SM00382">
    <property type="entry name" value="AAA"/>
    <property type="match status" value="2"/>
</dbReference>
<dbReference type="GO" id="GO:0016887">
    <property type="term" value="F:ATP hydrolysis activity"/>
    <property type="evidence" value="ECO:0007669"/>
    <property type="project" value="InterPro"/>
</dbReference>
<sequence length="691" mass="73990">MTGLDVLAGRKPTAAPGQGPVLDVQGLSVEFGPKGRSVYAVNDVSFQLAEGESLAIVGESGSGKSVTVQTLMGLIRKPPGRVTAGRALYRGHDLLAVPDSELRHIRGRDIAMIFQDPMSSLNPVLTVGLQLTEALCEHQGLSQAQAERQALDMLDLVGIANAPQRMRAFPHQFSGGQLQRIGIAMALVCKPSILIADEPTTALDVTIQAQIVELVARLQKQLGMAIIWISHDLSLVAGFVDRVAVMYAGSIVECAPVDELFSATTHPYTIGLLNSIPSLTAANTRLVPIKGAPPNVTLAPTFCAFAPRCGYAEARCREAKPPLETVGGGHTTACWRWRQMEHLPRPQAAAPGMTRAAAPKQEPLLVVSDLKVHFPIRRGVLRRQVGAVHAVDGVSFEVLRGETLALVGESGCGKSTTGRAVLGLERPSAGSILFEGRDYAGATGEQLKQRQRAMQMVFQNPFGSLNPRMTVGRIIGEGLRAQKIGTRATRDARVSELLALVGLREALRNRYPFELSGGQRQRVGIARALAANPKFIIADEPISALDVSIQAQIVNLLDDLKARLGLTYLFIGHDLSMIRYLSDRVAVMYLGRIVEIGTTVAVFGSPLHPYTRALLSAIPVPDPKAGGTRRRIVLGGAVPDPSKPPPGCHFHPRCPMASDICTKVEPQVRDFGSPVSGQHLVACHHAGEATL</sequence>
<dbReference type="NCBIfam" id="NF007739">
    <property type="entry name" value="PRK10419.1"/>
    <property type="match status" value="2"/>
</dbReference>
<evidence type="ECO:0000313" key="7">
    <source>
        <dbReference type="EMBL" id="PZV35642.1"/>
    </source>
</evidence>
<proteinExistence type="inferred from homology"/>
<dbReference type="EMBL" id="MZXV01000056">
    <property type="protein sequence ID" value="PZV35642.1"/>
    <property type="molecule type" value="Genomic_DNA"/>
</dbReference>
<dbReference type="AlphaFoldDB" id="A0A2W7BXY4"/>
<dbReference type="InterPro" id="IPR003439">
    <property type="entry name" value="ABC_transporter-like_ATP-bd"/>
</dbReference>
<evidence type="ECO:0000313" key="8">
    <source>
        <dbReference type="Proteomes" id="UP000248616"/>
    </source>
</evidence>
<dbReference type="PROSITE" id="PS00211">
    <property type="entry name" value="ABC_TRANSPORTER_1"/>
    <property type="match status" value="2"/>
</dbReference>
<dbReference type="PANTHER" id="PTHR43776">
    <property type="entry name" value="TRANSPORT ATP-BINDING PROTEIN"/>
    <property type="match status" value="1"/>
</dbReference>
<dbReference type="GO" id="GO:0055085">
    <property type="term" value="P:transmembrane transport"/>
    <property type="evidence" value="ECO:0007669"/>
    <property type="project" value="UniProtKB-ARBA"/>
</dbReference>
<dbReference type="InterPro" id="IPR017871">
    <property type="entry name" value="ABC_transporter-like_CS"/>
</dbReference>
<dbReference type="FunFam" id="3.40.50.300:FF:000016">
    <property type="entry name" value="Oligopeptide ABC transporter ATP-binding component"/>
    <property type="match status" value="2"/>
</dbReference>
<dbReference type="CDD" id="cd03257">
    <property type="entry name" value="ABC_NikE_OppD_transporters"/>
    <property type="match status" value="2"/>
</dbReference>
<dbReference type="GO" id="GO:0015833">
    <property type="term" value="P:peptide transport"/>
    <property type="evidence" value="ECO:0007669"/>
    <property type="project" value="InterPro"/>
</dbReference>
<dbReference type="OrthoDB" id="9802264at2"/>
<evidence type="ECO:0000256" key="2">
    <source>
        <dbReference type="ARBA" id="ARBA00005417"/>
    </source>
</evidence>
<protein>
    <recommendedName>
        <fullName evidence="6">ABC transporter domain-containing protein</fullName>
    </recommendedName>
</protein>
<keyword evidence="4" id="KW-0547">Nucleotide-binding</keyword>
<keyword evidence="3" id="KW-0813">Transport</keyword>
<dbReference type="InterPro" id="IPR003593">
    <property type="entry name" value="AAA+_ATPase"/>
</dbReference>
<dbReference type="NCBIfam" id="TIGR01727">
    <property type="entry name" value="oligo_HPY"/>
    <property type="match status" value="2"/>
</dbReference>
<comment type="subcellular location">
    <subcellularLocation>
        <location evidence="1">Cell inner membrane</location>
        <topology evidence="1">Peripheral membrane protein</topology>
    </subcellularLocation>
</comment>
<dbReference type="Proteomes" id="UP000248616">
    <property type="component" value="Unassembled WGS sequence"/>
</dbReference>
<dbReference type="RefSeq" id="WP_111547078.1">
    <property type="nucleotide sequence ID" value="NZ_MZXV01000056.1"/>
</dbReference>
<dbReference type="GO" id="GO:0005886">
    <property type="term" value="C:plasma membrane"/>
    <property type="evidence" value="ECO:0007669"/>
    <property type="project" value="UniProtKB-SubCell"/>
</dbReference>
<comment type="caution">
    <text evidence="7">The sequence shown here is derived from an EMBL/GenBank/DDBJ whole genome shotgun (WGS) entry which is preliminary data.</text>
</comment>
<evidence type="ECO:0000256" key="1">
    <source>
        <dbReference type="ARBA" id="ARBA00004417"/>
    </source>
</evidence>
<dbReference type="GO" id="GO:0005524">
    <property type="term" value="F:ATP binding"/>
    <property type="evidence" value="ECO:0007669"/>
    <property type="project" value="UniProtKB-KW"/>
</dbReference>
<dbReference type="Gene3D" id="3.40.50.300">
    <property type="entry name" value="P-loop containing nucleotide triphosphate hydrolases"/>
    <property type="match status" value="2"/>
</dbReference>
<dbReference type="PANTHER" id="PTHR43776:SF7">
    <property type="entry name" value="D,D-DIPEPTIDE TRANSPORT ATP-BINDING PROTEIN DDPF-RELATED"/>
    <property type="match status" value="1"/>
</dbReference>
<evidence type="ECO:0000259" key="6">
    <source>
        <dbReference type="PROSITE" id="PS50893"/>
    </source>
</evidence>
<dbReference type="NCBIfam" id="NF008453">
    <property type="entry name" value="PRK11308.1"/>
    <property type="match status" value="2"/>
</dbReference>
<evidence type="ECO:0000256" key="4">
    <source>
        <dbReference type="ARBA" id="ARBA00022741"/>
    </source>
</evidence>
<keyword evidence="5" id="KW-0067">ATP-binding</keyword>
<dbReference type="Pfam" id="PF08352">
    <property type="entry name" value="oligo_HPY"/>
    <property type="match status" value="2"/>
</dbReference>
<organism evidence="7 8">
    <name type="scientific">Mesorhizobium kowhaii</name>
    <dbReference type="NCBI Taxonomy" id="1300272"/>
    <lineage>
        <taxon>Bacteria</taxon>
        <taxon>Pseudomonadati</taxon>
        <taxon>Pseudomonadota</taxon>
        <taxon>Alphaproteobacteria</taxon>
        <taxon>Hyphomicrobiales</taxon>
        <taxon>Phyllobacteriaceae</taxon>
        <taxon>Mesorhizobium</taxon>
    </lineage>
</organism>
<dbReference type="InterPro" id="IPR050319">
    <property type="entry name" value="ABC_transp_ATP-bind"/>
</dbReference>